<dbReference type="InterPro" id="IPR014044">
    <property type="entry name" value="CAP_dom"/>
</dbReference>
<proteinExistence type="predicted"/>
<dbReference type="Proteomes" id="UP000230423">
    <property type="component" value="Unassembled WGS sequence"/>
</dbReference>
<name>A0A2G9UNL4_TELCI</name>
<keyword evidence="3" id="KW-1185">Reference proteome</keyword>
<protein>
    <recommendedName>
        <fullName evidence="1">SCP domain-containing protein</fullName>
    </recommendedName>
</protein>
<sequence length="155" mass="16886">MSALRGPIPAHKDANALIAMTLQKWFDEIMNVYDGKVTYDNKKIKDFANMIYSNSTKAGCYYQACPTSAPTNYVVACVFNSAPQIGQPIYTAYTGGTVTGCNTDENCSKIFTGASCGPQGLCGFNFTKTVSMWFHILAMPSAPYNHLIFVFSVTA</sequence>
<dbReference type="AlphaFoldDB" id="A0A2G9UNL4"/>
<evidence type="ECO:0000313" key="3">
    <source>
        <dbReference type="Proteomes" id="UP000230423"/>
    </source>
</evidence>
<dbReference type="CDD" id="cd05380">
    <property type="entry name" value="CAP_euk"/>
    <property type="match status" value="1"/>
</dbReference>
<reference evidence="2 3" key="1">
    <citation type="submission" date="2015-09" db="EMBL/GenBank/DDBJ databases">
        <title>Draft genome of the parasitic nematode Teladorsagia circumcincta isolate WARC Sus (inbred).</title>
        <authorList>
            <person name="Mitreva M."/>
        </authorList>
    </citation>
    <scope>NUCLEOTIDE SEQUENCE [LARGE SCALE GENOMIC DNA]</scope>
    <source>
        <strain evidence="2 3">S</strain>
    </source>
</reference>
<dbReference type="OrthoDB" id="5872317at2759"/>
<dbReference type="EMBL" id="KZ345831">
    <property type="protein sequence ID" value="PIO71838.1"/>
    <property type="molecule type" value="Genomic_DNA"/>
</dbReference>
<dbReference type="SUPFAM" id="SSF55797">
    <property type="entry name" value="PR-1-like"/>
    <property type="match status" value="1"/>
</dbReference>
<accession>A0A2G9UNL4</accession>
<evidence type="ECO:0000313" key="2">
    <source>
        <dbReference type="EMBL" id="PIO71838.1"/>
    </source>
</evidence>
<dbReference type="Gene3D" id="3.40.33.10">
    <property type="entry name" value="CAP"/>
    <property type="match status" value="1"/>
</dbReference>
<dbReference type="InterPro" id="IPR035940">
    <property type="entry name" value="CAP_sf"/>
</dbReference>
<organism evidence="2 3">
    <name type="scientific">Teladorsagia circumcincta</name>
    <name type="common">Brown stomach worm</name>
    <name type="synonym">Ostertagia circumcincta</name>
    <dbReference type="NCBI Taxonomy" id="45464"/>
    <lineage>
        <taxon>Eukaryota</taxon>
        <taxon>Metazoa</taxon>
        <taxon>Ecdysozoa</taxon>
        <taxon>Nematoda</taxon>
        <taxon>Chromadorea</taxon>
        <taxon>Rhabditida</taxon>
        <taxon>Rhabditina</taxon>
        <taxon>Rhabditomorpha</taxon>
        <taxon>Strongyloidea</taxon>
        <taxon>Trichostrongylidae</taxon>
        <taxon>Teladorsagia</taxon>
    </lineage>
</organism>
<evidence type="ECO:0000259" key="1">
    <source>
        <dbReference type="Pfam" id="PF00188"/>
    </source>
</evidence>
<dbReference type="Pfam" id="PF00188">
    <property type="entry name" value="CAP"/>
    <property type="match status" value="1"/>
</dbReference>
<feature type="domain" description="SCP" evidence="1">
    <location>
        <begin position="12"/>
        <end position="79"/>
    </location>
</feature>
<gene>
    <name evidence="2" type="ORF">TELCIR_06251</name>
</gene>